<dbReference type="Proteomes" id="UP000677054">
    <property type="component" value="Unassembled WGS sequence"/>
</dbReference>
<organism evidence="1">
    <name type="scientific">Darwinula stevensoni</name>
    <dbReference type="NCBI Taxonomy" id="69355"/>
    <lineage>
        <taxon>Eukaryota</taxon>
        <taxon>Metazoa</taxon>
        <taxon>Ecdysozoa</taxon>
        <taxon>Arthropoda</taxon>
        <taxon>Crustacea</taxon>
        <taxon>Oligostraca</taxon>
        <taxon>Ostracoda</taxon>
        <taxon>Podocopa</taxon>
        <taxon>Podocopida</taxon>
        <taxon>Darwinulocopina</taxon>
        <taxon>Darwinuloidea</taxon>
        <taxon>Darwinulidae</taxon>
        <taxon>Darwinula</taxon>
    </lineage>
</organism>
<accession>A0A7R9AJ80</accession>
<dbReference type="EMBL" id="LR920723">
    <property type="protein sequence ID" value="CAD7255267.1"/>
    <property type="molecule type" value="Genomic_DNA"/>
</dbReference>
<gene>
    <name evidence="1" type="ORF">DSTB1V02_LOCUS15012</name>
</gene>
<keyword evidence="2" id="KW-1185">Reference proteome</keyword>
<sequence>MATPSLDPINTMDQVIQRTFNLSSDHAYSDVSLEILDTHDSILFLFNVTANATVTFRNVPCSTATITEDRRGIRGIEELDSITGKPKAISLSLKSLQPFLGGENIIVEMTLIFTLKERPEEPMARLYLGRRSGPDWYETTQASLVLDIKFPAWYGDKGFEMKNLSAIIWYDSEVADLWFCKMDIAAGK</sequence>
<name>A0A7R9AJ80_9CRUS</name>
<evidence type="ECO:0000313" key="1">
    <source>
        <dbReference type="EMBL" id="CAD7255267.1"/>
    </source>
</evidence>
<feature type="non-terminal residue" evidence="1">
    <location>
        <position position="1"/>
    </location>
</feature>
<dbReference type="EMBL" id="CAJPEV010021205">
    <property type="protein sequence ID" value="CAG0908092.1"/>
    <property type="molecule type" value="Genomic_DNA"/>
</dbReference>
<proteinExistence type="predicted"/>
<reference evidence="1" key="1">
    <citation type="submission" date="2020-11" db="EMBL/GenBank/DDBJ databases">
        <authorList>
            <person name="Tran Van P."/>
        </authorList>
    </citation>
    <scope>NUCLEOTIDE SEQUENCE</scope>
</reference>
<protein>
    <submittedName>
        <fullName evidence="1">Uncharacterized protein</fullName>
    </submittedName>
</protein>
<dbReference type="AlphaFoldDB" id="A0A7R9AJ80"/>
<evidence type="ECO:0000313" key="2">
    <source>
        <dbReference type="Proteomes" id="UP000677054"/>
    </source>
</evidence>